<dbReference type="Pfam" id="PF01734">
    <property type="entry name" value="Patatin"/>
    <property type="match status" value="1"/>
</dbReference>
<evidence type="ECO:0000256" key="5">
    <source>
        <dbReference type="SAM" id="MobiDB-lite"/>
    </source>
</evidence>
<keyword evidence="1 4" id="KW-0378">Hydrolase</keyword>
<evidence type="ECO:0000313" key="8">
    <source>
        <dbReference type="Proteomes" id="UP000186218"/>
    </source>
</evidence>
<dbReference type="STRING" id="1344003.SAMN05445060_2346"/>
<dbReference type="PANTHER" id="PTHR14226">
    <property type="entry name" value="NEUROPATHY TARGET ESTERASE/SWISS CHEESE D.MELANOGASTER"/>
    <property type="match status" value="1"/>
</dbReference>
<gene>
    <name evidence="7" type="ORF">SAMN05445060_2346</name>
</gene>
<sequence length="283" mass="29550">MALVGDPTTALVLGGGGVGGTAWLLGLASGLTSHGVGLLDADVIIGTSAGALAAVILAGGARDIDALGDDPRTPGTADAPPPDPGMQRETIRILGTPSMDGHEHVRRIAQLVADVASATDRQLDRIEALIGVSRWPDADLRIVSTDLTTTDRRVWTRADDIPVASVVAASHAFPGAFPPVALCRHRHVDGGLFSDINADVALNTDRVLVLRPLAGVVPDIRTHAESAVMTAGATLVIGPGPEGREFLDATVPPSTAWRTAFQRGSGQARDVAMRIRRWHHESR</sequence>
<dbReference type="Gene3D" id="3.40.1090.10">
    <property type="entry name" value="Cytosolic phospholipase A2 catalytic domain"/>
    <property type="match status" value="2"/>
</dbReference>
<evidence type="ECO:0000256" key="2">
    <source>
        <dbReference type="ARBA" id="ARBA00022963"/>
    </source>
</evidence>
<dbReference type="EMBL" id="FTNT01000006">
    <property type="protein sequence ID" value="SIS04616.1"/>
    <property type="molecule type" value="Genomic_DNA"/>
</dbReference>
<dbReference type="SUPFAM" id="SSF52151">
    <property type="entry name" value="FabD/lysophospholipase-like"/>
    <property type="match status" value="1"/>
</dbReference>
<accession>A0A1N7FWK1</accession>
<dbReference type="InterPro" id="IPR002641">
    <property type="entry name" value="PNPLA_dom"/>
</dbReference>
<keyword evidence="2 4" id="KW-0442">Lipid degradation</keyword>
<keyword evidence="3 4" id="KW-0443">Lipid metabolism</keyword>
<dbReference type="InterPro" id="IPR050301">
    <property type="entry name" value="NTE"/>
</dbReference>
<dbReference type="OrthoDB" id="2339873at2"/>
<name>A0A1N7FWK1_9NOCA</name>
<dbReference type="PANTHER" id="PTHR14226:SF57">
    <property type="entry name" value="BLR7027 PROTEIN"/>
    <property type="match status" value="1"/>
</dbReference>
<proteinExistence type="predicted"/>
<feature type="active site" description="Proton acceptor" evidence="4">
    <location>
        <position position="189"/>
    </location>
</feature>
<feature type="domain" description="PNPLA" evidence="6">
    <location>
        <begin position="11"/>
        <end position="202"/>
    </location>
</feature>
<dbReference type="AlphaFoldDB" id="A0A1N7FWK1"/>
<keyword evidence="8" id="KW-1185">Reference proteome</keyword>
<organism evidence="7 8">
    <name type="scientific">Williamsia sterculiae</name>
    <dbReference type="NCBI Taxonomy" id="1344003"/>
    <lineage>
        <taxon>Bacteria</taxon>
        <taxon>Bacillati</taxon>
        <taxon>Actinomycetota</taxon>
        <taxon>Actinomycetes</taxon>
        <taxon>Mycobacteriales</taxon>
        <taxon>Nocardiaceae</taxon>
        <taxon>Williamsia</taxon>
    </lineage>
</organism>
<dbReference type="InterPro" id="IPR016035">
    <property type="entry name" value="Acyl_Trfase/lysoPLipase"/>
</dbReference>
<evidence type="ECO:0000259" key="6">
    <source>
        <dbReference type="PROSITE" id="PS51635"/>
    </source>
</evidence>
<feature type="short sequence motif" description="GXSXG" evidence="4">
    <location>
        <begin position="46"/>
        <end position="50"/>
    </location>
</feature>
<reference evidence="7 8" key="1">
    <citation type="submission" date="2017-01" db="EMBL/GenBank/DDBJ databases">
        <authorList>
            <person name="Mah S.A."/>
            <person name="Swanson W.J."/>
            <person name="Moy G.W."/>
            <person name="Vacquier V.D."/>
        </authorList>
    </citation>
    <scope>NUCLEOTIDE SEQUENCE [LARGE SCALE GENOMIC DNA]</scope>
    <source>
        <strain evidence="7 8">CPCC 203464</strain>
    </source>
</reference>
<dbReference type="RefSeq" id="WP_076479677.1">
    <property type="nucleotide sequence ID" value="NZ_FTNT01000006.1"/>
</dbReference>
<feature type="active site" description="Nucleophile" evidence="4">
    <location>
        <position position="48"/>
    </location>
</feature>
<dbReference type="Proteomes" id="UP000186218">
    <property type="component" value="Unassembled WGS sequence"/>
</dbReference>
<dbReference type="GO" id="GO:0016787">
    <property type="term" value="F:hydrolase activity"/>
    <property type="evidence" value="ECO:0007669"/>
    <property type="project" value="UniProtKB-UniRule"/>
</dbReference>
<evidence type="ECO:0000256" key="4">
    <source>
        <dbReference type="PROSITE-ProRule" id="PRU01161"/>
    </source>
</evidence>
<evidence type="ECO:0000256" key="3">
    <source>
        <dbReference type="ARBA" id="ARBA00023098"/>
    </source>
</evidence>
<dbReference type="GO" id="GO:0016042">
    <property type="term" value="P:lipid catabolic process"/>
    <property type="evidence" value="ECO:0007669"/>
    <property type="project" value="UniProtKB-UniRule"/>
</dbReference>
<protein>
    <submittedName>
        <fullName evidence="7">NTE family protein</fullName>
    </submittedName>
</protein>
<feature type="short sequence motif" description="GXGXXG" evidence="4">
    <location>
        <begin position="15"/>
        <end position="20"/>
    </location>
</feature>
<feature type="short sequence motif" description="DGA/G" evidence="4">
    <location>
        <begin position="189"/>
        <end position="191"/>
    </location>
</feature>
<dbReference type="PROSITE" id="PS51635">
    <property type="entry name" value="PNPLA"/>
    <property type="match status" value="1"/>
</dbReference>
<evidence type="ECO:0000256" key="1">
    <source>
        <dbReference type="ARBA" id="ARBA00022801"/>
    </source>
</evidence>
<feature type="region of interest" description="Disordered" evidence="5">
    <location>
        <begin position="67"/>
        <end position="87"/>
    </location>
</feature>
<evidence type="ECO:0000313" key="7">
    <source>
        <dbReference type="EMBL" id="SIS04616.1"/>
    </source>
</evidence>